<dbReference type="EMBL" id="QEWP01000001">
    <property type="protein sequence ID" value="PWE01175.1"/>
    <property type="molecule type" value="Genomic_DNA"/>
</dbReference>
<evidence type="ECO:0000313" key="3">
    <source>
        <dbReference type="Proteomes" id="UP000244956"/>
    </source>
</evidence>
<keyword evidence="1" id="KW-0732">Signal</keyword>
<gene>
    <name evidence="2" type="ORF">DDZ16_01425</name>
</gene>
<keyword evidence="3" id="KW-1185">Reference proteome</keyword>
<proteinExistence type="predicted"/>
<evidence type="ECO:0008006" key="4">
    <source>
        <dbReference type="Google" id="ProtNLM"/>
    </source>
</evidence>
<feature type="signal peptide" evidence="1">
    <location>
        <begin position="1"/>
        <end position="20"/>
    </location>
</feature>
<comment type="caution">
    <text evidence="2">The sequence shown here is derived from an EMBL/GenBank/DDBJ whole genome shotgun (WGS) entry which is preliminary data.</text>
</comment>
<organism evidence="2 3">
    <name type="scientific">Marinilabilia rubra</name>
    <dbReference type="NCBI Taxonomy" id="2162893"/>
    <lineage>
        <taxon>Bacteria</taxon>
        <taxon>Pseudomonadati</taxon>
        <taxon>Bacteroidota</taxon>
        <taxon>Bacteroidia</taxon>
        <taxon>Marinilabiliales</taxon>
        <taxon>Marinilabiliaceae</taxon>
        <taxon>Marinilabilia</taxon>
    </lineage>
</organism>
<dbReference type="Gene3D" id="2.40.160.10">
    <property type="entry name" value="Porin"/>
    <property type="match status" value="1"/>
</dbReference>
<reference evidence="2 3" key="1">
    <citation type="submission" date="2018-05" db="EMBL/GenBank/DDBJ databases">
        <title>Marinilabilia rubrum sp. nov., isolated from saltern sediment.</title>
        <authorList>
            <person name="Zhang R."/>
        </authorList>
    </citation>
    <scope>NUCLEOTIDE SEQUENCE [LARGE SCALE GENOMIC DNA]</scope>
    <source>
        <strain evidence="2 3">WTE16</strain>
    </source>
</reference>
<name>A0A2U2BDM8_9BACT</name>
<sequence>MRKIVLLFILPFLFGSSGFSQNEASGNAADKLLKQLEEQKIVIGGYGQIDYNQPITSGVRENGKLDVHRLVMLFGYSFSPNTSVVTELEYEHVKEVYVEQAFIEHRIANGFNLVGGLMLIPMGIVNEFHEPTTYNGVERPSIDSRVVPTTWREIGAGFTGVIPSASLSYKAFIVNGFNGYDGEGTLGGSKSIRGGRQKGAESFISSPNFSAKVNYFGIPGLQLGLSTYLGKTQSTLFDGLDKSDSQAEASADSSQVGINMLGLDYRFTSGNFHSRGQFIYNKISNTKAYNEFTGNDLGESILGWYLEGAYDIALGDGQQKLTPFVRFEKYDLHNTTASITPNNAYNVHEVFAGVGYTLAPGVVWKADMQWVKPEGASEAQKQFNMGIGFWF</sequence>
<evidence type="ECO:0000313" key="2">
    <source>
        <dbReference type="EMBL" id="PWE01175.1"/>
    </source>
</evidence>
<dbReference type="RefSeq" id="WP_109262629.1">
    <property type="nucleotide sequence ID" value="NZ_QEWP01000001.1"/>
</dbReference>
<accession>A0A2U2BDM8</accession>
<dbReference type="SUPFAM" id="SSF56935">
    <property type="entry name" value="Porins"/>
    <property type="match status" value="1"/>
</dbReference>
<evidence type="ECO:0000256" key="1">
    <source>
        <dbReference type="SAM" id="SignalP"/>
    </source>
</evidence>
<dbReference type="Proteomes" id="UP000244956">
    <property type="component" value="Unassembled WGS sequence"/>
</dbReference>
<feature type="chain" id="PRO_5015668318" description="Porin" evidence="1">
    <location>
        <begin position="21"/>
        <end position="391"/>
    </location>
</feature>
<protein>
    <recommendedName>
        <fullName evidence="4">Porin</fullName>
    </recommendedName>
</protein>
<dbReference type="OrthoDB" id="9768080at2"/>
<dbReference type="InterPro" id="IPR023614">
    <property type="entry name" value="Porin_dom_sf"/>
</dbReference>
<dbReference type="AlphaFoldDB" id="A0A2U2BDM8"/>